<evidence type="ECO:0000313" key="4">
    <source>
        <dbReference type="Proteomes" id="UP001501803"/>
    </source>
</evidence>
<dbReference type="InterPro" id="IPR000326">
    <property type="entry name" value="PAP2/HPO"/>
</dbReference>
<feature type="transmembrane region" description="Helical" evidence="1">
    <location>
        <begin position="154"/>
        <end position="174"/>
    </location>
</feature>
<dbReference type="Gene3D" id="1.20.144.10">
    <property type="entry name" value="Phosphatidic acid phosphatase type 2/haloperoxidase"/>
    <property type="match status" value="1"/>
</dbReference>
<dbReference type="SMART" id="SM00014">
    <property type="entry name" value="acidPPc"/>
    <property type="match status" value="1"/>
</dbReference>
<feature type="transmembrane region" description="Helical" evidence="1">
    <location>
        <begin position="90"/>
        <end position="110"/>
    </location>
</feature>
<name>A0ABP7KYZ4_9MICO</name>
<dbReference type="CDD" id="cd01610">
    <property type="entry name" value="PAP2_like"/>
    <property type="match status" value="1"/>
</dbReference>
<proteinExistence type="predicted"/>
<keyword evidence="1" id="KW-0812">Transmembrane</keyword>
<feature type="transmembrane region" description="Helical" evidence="1">
    <location>
        <begin position="180"/>
        <end position="205"/>
    </location>
</feature>
<feature type="transmembrane region" description="Helical" evidence="1">
    <location>
        <begin position="217"/>
        <end position="241"/>
    </location>
</feature>
<accession>A0ABP7KYZ4</accession>
<protein>
    <recommendedName>
        <fullName evidence="2">Phosphatidic acid phosphatase type 2/haloperoxidase domain-containing protein</fullName>
    </recommendedName>
</protein>
<dbReference type="InterPro" id="IPR036938">
    <property type="entry name" value="PAP2/HPO_sf"/>
</dbReference>
<dbReference type="Pfam" id="PF01569">
    <property type="entry name" value="PAP2"/>
    <property type="match status" value="1"/>
</dbReference>
<dbReference type="EMBL" id="BAABCN010000012">
    <property type="protein sequence ID" value="GAA3888487.1"/>
    <property type="molecule type" value="Genomic_DNA"/>
</dbReference>
<gene>
    <name evidence="3" type="ORF">GCM10022381_32970</name>
</gene>
<dbReference type="RefSeq" id="WP_345068687.1">
    <property type="nucleotide sequence ID" value="NZ_BAABCN010000012.1"/>
</dbReference>
<feature type="transmembrane region" description="Helical" evidence="1">
    <location>
        <begin position="12"/>
        <end position="30"/>
    </location>
</feature>
<evidence type="ECO:0000256" key="1">
    <source>
        <dbReference type="SAM" id="Phobius"/>
    </source>
</evidence>
<keyword evidence="1" id="KW-1133">Transmembrane helix</keyword>
<reference evidence="4" key="1">
    <citation type="journal article" date="2019" name="Int. J. Syst. Evol. Microbiol.">
        <title>The Global Catalogue of Microorganisms (GCM) 10K type strain sequencing project: providing services to taxonomists for standard genome sequencing and annotation.</title>
        <authorList>
            <consortium name="The Broad Institute Genomics Platform"/>
            <consortium name="The Broad Institute Genome Sequencing Center for Infectious Disease"/>
            <person name="Wu L."/>
            <person name="Ma J."/>
        </authorList>
    </citation>
    <scope>NUCLEOTIDE SEQUENCE [LARGE SCALE GENOMIC DNA]</scope>
    <source>
        <strain evidence="4">JCM 17021</strain>
    </source>
</reference>
<dbReference type="SUPFAM" id="SSF48317">
    <property type="entry name" value="Acid phosphatase/Vanadium-dependent haloperoxidase"/>
    <property type="match status" value="1"/>
</dbReference>
<organism evidence="3 4">
    <name type="scientific">Leifsonia kafniensis</name>
    <dbReference type="NCBI Taxonomy" id="475957"/>
    <lineage>
        <taxon>Bacteria</taxon>
        <taxon>Bacillati</taxon>
        <taxon>Actinomycetota</taxon>
        <taxon>Actinomycetes</taxon>
        <taxon>Micrococcales</taxon>
        <taxon>Microbacteriaceae</taxon>
        <taxon>Leifsonia</taxon>
    </lineage>
</organism>
<feature type="domain" description="Phosphatidic acid phosphatase type 2/haloperoxidase" evidence="2">
    <location>
        <begin position="89"/>
        <end position="195"/>
    </location>
</feature>
<keyword evidence="1" id="KW-0472">Membrane</keyword>
<comment type="caution">
    <text evidence="3">The sequence shown here is derived from an EMBL/GenBank/DDBJ whole genome shotgun (WGS) entry which is preliminary data.</text>
</comment>
<feature type="transmembrane region" description="Helical" evidence="1">
    <location>
        <begin position="130"/>
        <end position="147"/>
    </location>
</feature>
<feature type="transmembrane region" description="Helical" evidence="1">
    <location>
        <begin position="247"/>
        <end position="273"/>
    </location>
</feature>
<evidence type="ECO:0000313" key="3">
    <source>
        <dbReference type="EMBL" id="GAA3888487.1"/>
    </source>
</evidence>
<sequence length="276" mass="28408">MSASTSISPARYLVGAVCAALAFVALYLFFVRSYNGQIVDQLAFDGAEFGSRSVTPLTIQLLDLVPLISALIGLVLTLVIAAVRRNWPTLLVALGAAGAAVATTQVLKYAVLSRPDLGVAGYADNSFPSGHTTVAAASALAVFLVSSPRMRPMVAAWGSAFAVAAGLSTVANHWHRPSDVIAGLLVVAFWGCLAGVVLSSVQPAGAAVARPWRAGRLAWIVVPFSVVTGLAFVITVLRASGESTETLIAYVGGMAAIVAAGFAISLVGTRLFARLP</sequence>
<keyword evidence="4" id="KW-1185">Reference proteome</keyword>
<evidence type="ECO:0000259" key="2">
    <source>
        <dbReference type="SMART" id="SM00014"/>
    </source>
</evidence>
<dbReference type="Proteomes" id="UP001501803">
    <property type="component" value="Unassembled WGS sequence"/>
</dbReference>
<feature type="transmembrane region" description="Helical" evidence="1">
    <location>
        <begin position="64"/>
        <end position="83"/>
    </location>
</feature>